<dbReference type="Proteomes" id="UP000277582">
    <property type="component" value="Unassembled WGS sequence"/>
</dbReference>
<dbReference type="InterPro" id="IPR011991">
    <property type="entry name" value="ArsR-like_HTH"/>
</dbReference>
<reference evidence="4 6" key="2">
    <citation type="journal article" date="2019" name="Nat. Microbiol.">
        <title>Wide diversity of methane and short-chain alkane metabolisms in uncultured archaea.</title>
        <authorList>
            <person name="Borrel G."/>
            <person name="Adam P.S."/>
            <person name="McKay L.J."/>
            <person name="Chen L.X."/>
            <person name="Sierra-Garcia I.N."/>
            <person name="Sieber C.M."/>
            <person name="Letourneur Q."/>
            <person name="Ghozlane A."/>
            <person name="Andersen G.L."/>
            <person name="Li W.J."/>
            <person name="Hallam S.J."/>
            <person name="Muyzer G."/>
            <person name="de Oliveira V.M."/>
            <person name="Inskeep W.P."/>
            <person name="Banfield J.F."/>
            <person name="Gribaldo S."/>
        </authorList>
    </citation>
    <scope>NUCLEOTIDE SEQUENCE [LARGE SCALE GENOMIC DNA]</scope>
    <source>
        <strain evidence="4">NM4</strain>
    </source>
</reference>
<evidence type="ECO:0000313" key="6">
    <source>
        <dbReference type="Proteomes" id="UP000316217"/>
    </source>
</evidence>
<keyword evidence="1" id="KW-1133">Transmembrane helix</keyword>
<evidence type="ECO:0000256" key="1">
    <source>
        <dbReference type="SAM" id="Phobius"/>
    </source>
</evidence>
<dbReference type="EMBL" id="RCOS01000175">
    <property type="protein sequence ID" value="RSN71422.1"/>
    <property type="molecule type" value="Genomic_DNA"/>
</dbReference>
<evidence type="ECO:0000259" key="2">
    <source>
        <dbReference type="Pfam" id="PF12802"/>
    </source>
</evidence>
<dbReference type="RefSeq" id="WP_125672960.1">
    <property type="nucleotide sequence ID" value="NZ_RCOS01000175.1"/>
</dbReference>
<feature type="transmembrane region" description="Helical" evidence="1">
    <location>
        <begin position="191"/>
        <end position="212"/>
    </location>
</feature>
<name>A0A3R9R0C3_9CREN</name>
<dbReference type="EMBL" id="RXII01000119">
    <property type="protein sequence ID" value="RZN58423.1"/>
    <property type="molecule type" value="Genomic_DNA"/>
</dbReference>
<dbReference type="Proteomes" id="UP000316217">
    <property type="component" value="Unassembled WGS sequence"/>
</dbReference>
<dbReference type="InterPro" id="IPR000485">
    <property type="entry name" value="AsnC-type_HTH_dom"/>
</dbReference>
<evidence type="ECO:0000313" key="4">
    <source>
        <dbReference type="EMBL" id="RZN58423.1"/>
    </source>
</evidence>
<dbReference type="InterPro" id="IPR000835">
    <property type="entry name" value="HTH_MarR-typ"/>
</dbReference>
<comment type="caution">
    <text evidence="3">The sequence shown here is derived from an EMBL/GenBank/DDBJ whole genome shotgun (WGS) entry which is preliminary data.</text>
</comment>
<evidence type="ECO:0000313" key="5">
    <source>
        <dbReference type="Proteomes" id="UP000277582"/>
    </source>
</evidence>
<proteinExistence type="predicted"/>
<feature type="domain" description="HTH marR-type" evidence="2">
    <location>
        <begin position="228"/>
        <end position="278"/>
    </location>
</feature>
<dbReference type="CDD" id="cd00090">
    <property type="entry name" value="HTH_ARSR"/>
    <property type="match status" value="1"/>
</dbReference>
<dbReference type="GO" id="GO:0043565">
    <property type="term" value="F:sequence-specific DNA binding"/>
    <property type="evidence" value="ECO:0007669"/>
    <property type="project" value="InterPro"/>
</dbReference>
<accession>A0A3R9R0C3</accession>
<evidence type="ECO:0000313" key="3">
    <source>
        <dbReference type="EMBL" id="RSN71422.1"/>
    </source>
</evidence>
<dbReference type="SUPFAM" id="SSF46785">
    <property type="entry name" value="Winged helix' DNA-binding domain"/>
    <property type="match status" value="1"/>
</dbReference>
<keyword evidence="5" id="KW-1185">Reference proteome</keyword>
<dbReference type="PRINTS" id="PR00033">
    <property type="entry name" value="HTHASNC"/>
</dbReference>
<dbReference type="Gene3D" id="1.10.10.10">
    <property type="entry name" value="Winged helix-like DNA-binding domain superfamily/Winged helix DNA-binding domain"/>
    <property type="match status" value="1"/>
</dbReference>
<gene>
    <name evidence="3" type="ORF">D6D85_15995</name>
    <name evidence="4" type="ORF">EF810_07450</name>
</gene>
<dbReference type="InterPro" id="IPR036388">
    <property type="entry name" value="WH-like_DNA-bd_sf"/>
</dbReference>
<sequence>MRRLILLLCFLIIIIPQVARAEHGRELNVTLFSDGWAHVEITERVSSQEKNLTLALPVDNYEYLMVINENNIILNYTAINKDIFIDLENSSRITVIFQTPALTSKKGAIWNFSINYDADTTYVTLPPGSVMVGVSETPDKVVKIGDSLSLTFSKGNVWICYMPIMPSNLSQSSPAQPSKPSAQEGKTGTALTFNFIYILIPVIIALAALLLYQRGKRKSGSDQLDSDEKAILDELMRRGGSMYQSELVKVLGLPKTTVWRKINRLSEKGLIKVEKSEKGNIIHLK</sequence>
<keyword evidence="1" id="KW-0812">Transmembrane</keyword>
<reference evidence="3 5" key="1">
    <citation type="submission" date="2018-10" db="EMBL/GenBank/DDBJ databases">
        <title>Co-occurring genomic capacity for anaerobic methane metabolism and dissimilatory sulfite reduction discovered in the Korarchaeota.</title>
        <authorList>
            <person name="Mckay L.J."/>
            <person name="Dlakic M."/>
            <person name="Fields M.W."/>
            <person name="Delmont T.O."/>
            <person name="Eren A.M."/>
            <person name="Jay Z.J."/>
            <person name="Klingelsmith K.B."/>
            <person name="Rusch D.B."/>
            <person name="Inskeep W.P."/>
        </authorList>
    </citation>
    <scope>NUCLEOTIDE SEQUENCE [LARGE SCALE GENOMIC DNA]</scope>
    <source>
        <strain evidence="3 5">MDKW</strain>
    </source>
</reference>
<organism evidence="3 5">
    <name type="scientific">Candidatus Methanodesulfokora washburnensis</name>
    <dbReference type="NCBI Taxonomy" id="2478471"/>
    <lineage>
        <taxon>Archaea</taxon>
        <taxon>Thermoproteota</taxon>
        <taxon>Candidatus Korarchaeia</taxon>
        <taxon>Candidatus Korarchaeia incertae sedis</taxon>
        <taxon>Candidatus Methanodesulfokora</taxon>
    </lineage>
</organism>
<dbReference type="InterPro" id="IPR036390">
    <property type="entry name" value="WH_DNA-bd_sf"/>
</dbReference>
<dbReference type="OrthoDB" id="28494at2157"/>
<dbReference type="AlphaFoldDB" id="A0A3R9R0C3"/>
<dbReference type="Pfam" id="PF12802">
    <property type="entry name" value="MarR_2"/>
    <property type="match status" value="1"/>
</dbReference>
<protein>
    <submittedName>
        <fullName evidence="3">MarR family transcriptional regulator</fullName>
    </submittedName>
</protein>
<keyword evidence="1" id="KW-0472">Membrane</keyword>